<protein>
    <submittedName>
        <fullName evidence="2">Diguanylate cyclase (GGDEF)-like protein</fullName>
    </submittedName>
</protein>
<dbReference type="RefSeq" id="WP_184151990.1">
    <property type="nucleotide sequence ID" value="NZ_JACHFM010000003.1"/>
</dbReference>
<name>A0A840SVQ1_9RHOB</name>
<dbReference type="SUPFAM" id="SSF55073">
    <property type="entry name" value="Nucleotide cyclase"/>
    <property type="match status" value="1"/>
</dbReference>
<dbReference type="PROSITE" id="PS50887">
    <property type="entry name" value="GGDEF"/>
    <property type="match status" value="1"/>
</dbReference>
<proteinExistence type="predicted"/>
<organism evidence="2 3">
    <name type="scientific">Amaricoccus macauensis</name>
    <dbReference type="NCBI Taxonomy" id="57001"/>
    <lineage>
        <taxon>Bacteria</taxon>
        <taxon>Pseudomonadati</taxon>
        <taxon>Pseudomonadota</taxon>
        <taxon>Alphaproteobacteria</taxon>
        <taxon>Rhodobacterales</taxon>
        <taxon>Paracoccaceae</taxon>
        <taxon>Amaricoccus</taxon>
    </lineage>
</organism>
<dbReference type="PANTHER" id="PTHR46663:SF4">
    <property type="entry name" value="DIGUANYLATE CYCLASE DGCT-RELATED"/>
    <property type="match status" value="1"/>
</dbReference>
<keyword evidence="3" id="KW-1185">Reference proteome</keyword>
<dbReference type="InterPro" id="IPR003018">
    <property type="entry name" value="GAF"/>
</dbReference>
<dbReference type="InterPro" id="IPR052163">
    <property type="entry name" value="DGC-Regulatory_Protein"/>
</dbReference>
<feature type="domain" description="GGDEF" evidence="1">
    <location>
        <begin position="203"/>
        <end position="337"/>
    </location>
</feature>
<dbReference type="PANTHER" id="PTHR46663">
    <property type="entry name" value="DIGUANYLATE CYCLASE DGCT-RELATED"/>
    <property type="match status" value="1"/>
</dbReference>
<dbReference type="InterPro" id="IPR043128">
    <property type="entry name" value="Rev_trsase/Diguanyl_cyclase"/>
</dbReference>
<dbReference type="EMBL" id="JACHFM010000003">
    <property type="protein sequence ID" value="MBB5223343.1"/>
    <property type="molecule type" value="Genomic_DNA"/>
</dbReference>
<accession>A0A840SVQ1</accession>
<dbReference type="SUPFAM" id="SSF55781">
    <property type="entry name" value="GAF domain-like"/>
    <property type="match status" value="1"/>
</dbReference>
<evidence type="ECO:0000313" key="3">
    <source>
        <dbReference type="Proteomes" id="UP000549457"/>
    </source>
</evidence>
<evidence type="ECO:0000313" key="2">
    <source>
        <dbReference type="EMBL" id="MBB5223343.1"/>
    </source>
</evidence>
<dbReference type="CDD" id="cd01949">
    <property type="entry name" value="GGDEF"/>
    <property type="match status" value="1"/>
</dbReference>
<dbReference type="Pfam" id="PF01590">
    <property type="entry name" value="GAF"/>
    <property type="match status" value="1"/>
</dbReference>
<dbReference type="InterPro" id="IPR029016">
    <property type="entry name" value="GAF-like_dom_sf"/>
</dbReference>
<dbReference type="Gene3D" id="3.30.450.40">
    <property type="match status" value="1"/>
</dbReference>
<dbReference type="SMART" id="SM00065">
    <property type="entry name" value="GAF"/>
    <property type="match status" value="1"/>
</dbReference>
<gene>
    <name evidence="2" type="ORF">HNP73_003290</name>
</gene>
<evidence type="ECO:0000259" key="1">
    <source>
        <dbReference type="PROSITE" id="PS50887"/>
    </source>
</evidence>
<reference evidence="2 3" key="1">
    <citation type="submission" date="2020-08" db="EMBL/GenBank/DDBJ databases">
        <title>Genomic Encyclopedia of Type Strains, Phase IV (KMG-IV): sequencing the most valuable type-strain genomes for metagenomic binning, comparative biology and taxonomic classification.</title>
        <authorList>
            <person name="Goeker M."/>
        </authorList>
    </citation>
    <scope>NUCLEOTIDE SEQUENCE [LARGE SCALE GENOMIC DNA]</scope>
    <source>
        <strain evidence="2 3">DSM 101730</strain>
    </source>
</reference>
<dbReference type="AlphaFoldDB" id="A0A840SVQ1"/>
<comment type="caution">
    <text evidence="2">The sequence shown here is derived from an EMBL/GenBank/DDBJ whole genome shotgun (WGS) entry which is preliminary data.</text>
</comment>
<dbReference type="InterPro" id="IPR000160">
    <property type="entry name" value="GGDEF_dom"/>
</dbReference>
<sequence length="347" mass="37978">MDRTEQDRLNALLKYAIAGTPPEPNFDRVTLVGAKVFGSAFCTLNLVEAERLWIKSRHGIDVEVLPRSMSFCDHTIRGSDVMVVPDATLDPRFADSAIVAGAPNIRFYAGAPLETPDGHRIGTLCLLDPTRPRDFTAEEAVVLRNLAATAMELIEARSQNIRLSDLTRQISHQANHDALTGLANRRELLARCDGIRAEAARGEYLALLYIDLDGFKAVNDTRGHLTGDELLVQVAARLREGLRDSDCLARIGGDEFVVVLRGDERIIERAEMIAARLIQRLGEPFLIRGHVVGIGASVGVAVDSARSAGLEDMLKRADTMLYKVKSSGKNNFMFWTENGAGTGSRAQ</sequence>
<dbReference type="Pfam" id="PF00990">
    <property type="entry name" value="GGDEF"/>
    <property type="match status" value="1"/>
</dbReference>
<dbReference type="InterPro" id="IPR029787">
    <property type="entry name" value="Nucleotide_cyclase"/>
</dbReference>
<dbReference type="Proteomes" id="UP000549457">
    <property type="component" value="Unassembled WGS sequence"/>
</dbReference>
<dbReference type="Gene3D" id="3.30.70.270">
    <property type="match status" value="1"/>
</dbReference>
<dbReference type="SMART" id="SM00267">
    <property type="entry name" value="GGDEF"/>
    <property type="match status" value="1"/>
</dbReference>
<dbReference type="NCBIfam" id="TIGR00254">
    <property type="entry name" value="GGDEF"/>
    <property type="match status" value="1"/>
</dbReference>